<dbReference type="PRINTS" id="PR00420">
    <property type="entry name" value="RNGMNOXGNASE"/>
</dbReference>
<feature type="domain" description="FAD-binding" evidence="5">
    <location>
        <begin position="3"/>
        <end position="359"/>
    </location>
</feature>
<evidence type="ECO:0000256" key="1">
    <source>
        <dbReference type="ARBA" id="ARBA00001974"/>
    </source>
</evidence>
<dbReference type="RefSeq" id="WP_345633459.1">
    <property type="nucleotide sequence ID" value="NZ_BAABJQ010000016.1"/>
</dbReference>
<comment type="cofactor">
    <cofactor evidence="1">
        <name>FAD</name>
        <dbReference type="ChEBI" id="CHEBI:57692"/>
    </cofactor>
</comment>
<feature type="region of interest" description="Disordered" evidence="4">
    <location>
        <begin position="407"/>
        <end position="427"/>
    </location>
</feature>
<keyword evidence="6" id="KW-0560">Oxidoreductase</keyword>
<sequence>MNDVVVVGGGPTGLLLAAELRLAGADPLVLEAADDAGRQTRSLGMRGINGRSVQTLELRGLTGPLAEAQWGMFARRAADRRSGDATDEIAPLVRMLRDGRAKGHFAGLPLVEEAGERSGIPELFLLKQHLLEQVLLSWARELGVRIWPGCPVVDVIDEGSAVVAVLADGRSVRGAYLVGCDGGRSVVRKRAGIDFPGTAATMTGRTAVAELADPDAVRSVTRGPGGLVNLSLVAGEVATIEFDGGPDERDAPVTVKELEASIRRASGVPATVARLGAGIRYSDNTRQAATYRRGRVLLAGDAAHVHSPIGGQGLNLGMQDAVNLGWKLGLVVRGLAPEGLLDTYTAERHPVGARVLRNTRAQVALMRPGPQVDALRLVLGELLADPATKRHLMALVNNTDIDYGCSGRSGSAGPVPRDDPDRSPTAHPLVGRFTPPLPLEPAGRAAVAAALREGRAVLLDLADSPETRAAAGGHTDRVRVVCAGDHSGPVDGVAGLLIRPDGYVAWASPEAGPAGLPEALHDWLGPANRVRVTP</sequence>
<dbReference type="InterPro" id="IPR002938">
    <property type="entry name" value="FAD-bd"/>
</dbReference>
<organism evidence="6 7">
    <name type="scientific">Rugosimonospora acidiphila</name>
    <dbReference type="NCBI Taxonomy" id="556531"/>
    <lineage>
        <taxon>Bacteria</taxon>
        <taxon>Bacillati</taxon>
        <taxon>Actinomycetota</taxon>
        <taxon>Actinomycetes</taxon>
        <taxon>Micromonosporales</taxon>
        <taxon>Micromonosporaceae</taxon>
        <taxon>Rugosimonospora</taxon>
    </lineage>
</organism>
<dbReference type="EMBL" id="BAABJQ010000016">
    <property type="protein sequence ID" value="GAA5191931.1"/>
    <property type="molecule type" value="Genomic_DNA"/>
</dbReference>
<proteinExistence type="predicted"/>
<reference evidence="7" key="1">
    <citation type="journal article" date="2019" name="Int. J. Syst. Evol. Microbiol.">
        <title>The Global Catalogue of Microorganisms (GCM) 10K type strain sequencing project: providing services to taxonomists for standard genome sequencing and annotation.</title>
        <authorList>
            <consortium name="The Broad Institute Genomics Platform"/>
            <consortium name="The Broad Institute Genome Sequencing Center for Infectious Disease"/>
            <person name="Wu L."/>
            <person name="Ma J."/>
        </authorList>
    </citation>
    <scope>NUCLEOTIDE SEQUENCE [LARGE SCALE GENOMIC DNA]</scope>
    <source>
        <strain evidence="7">JCM 18304</strain>
    </source>
</reference>
<dbReference type="Gene3D" id="3.50.50.60">
    <property type="entry name" value="FAD/NAD(P)-binding domain"/>
    <property type="match status" value="2"/>
</dbReference>
<dbReference type="PANTHER" id="PTHR43004">
    <property type="entry name" value="TRK SYSTEM POTASSIUM UPTAKE PROTEIN"/>
    <property type="match status" value="1"/>
</dbReference>
<evidence type="ECO:0000256" key="2">
    <source>
        <dbReference type="ARBA" id="ARBA00022630"/>
    </source>
</evidence>
<dbReference type="Pfam" id="PF21274">
    <property type="entry name" value="Rng_hyd_C"/>
    <property type="match status" value="1"/>
</dbReference>
<comment type="caution">
    <text evidence="6">The sequence shown here is derived from an EMBL/GenBank/DDBJ whole genome shotgun (WGS) entry which is preliminary data.</text>
</comment>
<dbReference type="Proteomes" id="UP001501570">
    <property type="component" value="Unassembled WGS sequence"/>
</dbReference>
<keyword evidence="6" id="KW-0503">Monooxygenase</keyword>
<evidence type="ECO:0000256" key="3">
    <source>
        <dbReference type="ARBA" id="ARBA00022827"/>
    </source>
</evidence>
<dbReference type="GO" id="GO:0004497">
    <property type="term" value="F:monooxygenase activity"/>
    <property type="evidence" value="ECO:0007669"/>
    <property type="project" value="UniProtKB-KW"/>
</dbReference>
<evidence type="ECO:0000313" key="7">
    <source>
        <dbReference type="Proteomes" id="UP001501570"/>
    </source>
</evidence>
<protein>
    <submittedName>
        <fullName evidence="6">FAD-dependent monooxygenase</fullName>
    </submittedName>
</protein>
<dbReference type="Gene3D" id="3.40.30.120">
    <property type="match status" value="1"/>
</dbReference>
<gene>
    <name evidence="6" type="ORF">GCM10023322_50420</name>
</gene>
<dbReference type="InterPro" id="IPR050641">
    <property type="entry name" value="RIFMO-like"/>
</dbReference>
<name>A0ABP9S7P2_9ACTN</name>
<dbReference type="InterPro" id="IPR036188">
    <property type="entry name" value="FAD/NAD-bd_sf"/>
</dbReference>
<keyword evidence="7" id="KW-1185">Reference proteome</keyword>
<accession>A0ABP9S7P2</accession>
<keyword evidence="3" id="KW-0274">FAD</keyword>
<dbReference type="SUPFAM" id="SSF51905">
    <property type="entry name" value="FAD/NAD(P)-binding domain"/>
    <property type="match status" value="1"/>
</dbReference>
<evidence type="ECO:0000256" key="4">
    <source>
        <dbReference type="SAM" id="MobiDB-lite"/>
    </source>
</evidence>
<evidence type="ECO:0000259" key="5">
    <source>
        <dbReference type="Pfam" id="PF01494"/>
    </source>
</evidence>
<keyword evidence="2" id="KW-0285">Flavoprotein</keyword>
<dbReference type="PANTHER" id="PTHR43004:SF19">
    <property type="entry name" value="BINDING MONOOXYGENASE, PUTATIVE (JCVI)-RELATED"/>
    <property type="match status" value="1"/>
</dbReference>
<evidence type="ECO:0000313" key="6">
    <source>
        <dbReference type="EMBL" id="GAA5191931.1"/>
    </source>
</evidence>
<dbReference type="Pfam" id="PF01494">
    <property type="entry name" value="FAD_binding_3"/>
    <property type="match status" value="1"/>
</dbReference>